<name>A0ABN2KIF6_9MICO</name>
<feature type="compositionally biased region" description="Acidic residues" evidence="1">
    <location>
        <begin position="436"/>
        <end position="447"/>
    </location>
</feature>
<keyword evidence="2" id="KW-0812">Transmembrane</keyword>
<evidence type="ECO:0000256" key="1">
    <source>
        <dbReference type="SAM" id="MobiDB-lite"/>
    </source>
</evidence>
<feature type="region of interest" description="Disordered" evidence="1">
    <location>
        <begin position="687"/>
        <end position="709"/>
    </location>
</feature>
<feature type="compositionally biased region" description="Low complexity" evidence="1">
    <location>
        <begin position="687"/>
        <end position="699"/>
    </location>
</feature>
<feature type="region of interest" description="Disordered" evidence="1">
    <location>
        <begin position="436"/>
        <end position="603"/>
    </location>
</feature>
<feature type="compositionally biased region" description="Low complexity" evidence="1">
    <location>
        <begin position="395"/>
        <end position="423"/>
    </location>
</feature>
<feature type="compositionally biased region" description="Pro residues" evidence="1">
    <location>
        <begin position="164"/>
        <end position="173"/>
    </location>
</feature>
<dbReference type="EMBL" id="BAAANH010000003">
    <property type="protein sequence ID" value="GAA1756925.1"/>
    <property type="molecule type" value="Genomic_DNA"/>
</dbReference>
<accession>A0ABN2KIF6</accession>
<evidence type="ECO:0000313" key="3">
    <source>
        <dbReference type="EMBL" id="GAA1756925.1"/>
    </source>
</evidence>
<feature type="compositionally biased region" description="Pro residues" evidence="1">
    <location>
        <begin position="115"/>
        <end position="130"/>
    </location>
</feature>
<feature type="compositionally biased region" description="Low complexity" evidence="1">
    <location>
        <begin position="26"/>
        <end position="45"/>
    </location>
</feature>
<feature type="compositionally biased region" description="Pro residues" evidence="1">
    <location>
        <begin position="205"/>
        <end position="244"/>
    </location>
</feature>
<keyword evidence="2" id="KW-0472">Membrane</keyword>
<feature type="compositionally biased region" description="Pro residues" evidence="1">
    <location>
        <begin position="257"/>
        <end position="271"/>
    </location>
</feature>
<keyword evidence="4" id="KW-1185">Reference proteome</keyword>
<reference evidence="3 4" key="1">
    <citation type="journal article" date="2019" name="Int. J. Syst. Evol. Microbiol.">
        <title>The Global Catalogue of Microorganisms (GCM) 10K type strain sequencing project: providing services to taxonomists for standard genome sequencing and annotation.</title>
        <authorList>
            <consortium name="The Broad Institute Genomics Platform"/>
            <consortium name="The Broad Institute Genome Sequencing Center for Infectious Disease"/>
            <person name="Wu L."/>
            <person name="Ma J."/>
        </authorList>
    </citation>
    <scope>NUCLEOTIDE SEQUENCE [LARGE SCALE GENOMIC DNA]</scope>
    <source>
        <strain evidence="3 4">JCM 14319</strain>
    </source>
</reference>
<feature type="region of interest" description="Disordered" evidence="1">
    <location>
        <begin position="1"/>
        <end position="423"/>
    </location>
</feature>
<feature type="compositionally biased region" description="Pro residues" evidence="1">
    <location>
        <begin position="340"/>
        <end position="357"/>
    </location>
</feature>
<keyword evidence="2" id="KW-1133">Transmembrane helix</keyword>
<evidence type="ECO:0000313" key="4">
    <source>
        <dbReference type="Proteomes" id="UP001500506"/>
    </source>
</evidence>
<organism evidence="3 4">
    <name type="scientific">Agromyces humatus</name>
    <dbReference type="NCBI Taxonomy" id="279573"/>
    <lineage>
        <taxon>Bacteria</taxon>
        <taxon>Bacillati</taxon>
        <taxon>Actinomycetota</taxon>
        <taxon>Actinomycetes</taxon>
        <taxon>Micrococcales</taxon>
        <taxon>Microbacteriaceae</taxon>
        <taxon>Agromyces</taxon>
    </lineage>
</organism>
<feature type="transmembrane region" description="Helical" evidence="2">
    <location>
        <begin position="658"/>
        <end position="678"/>
    </location>
</feature>
<gene>
    <name evidence="3" type="ORF">GCM10009747_14340</name>
</gene>
<sequence length="837" mass="84522">MVRKKHDDDEDEGTDWLLAQLVTGRTPESQQPQEPAEAEQPAMPETPEPEPEAAAPTQPDLPLRAPSPRREEVLDWFSLAEPPAPVPADDAATRALPVIGEPGETPQATSGAPERPAPSDGPPGQPPPEDLPAWSPPFVASPPATPPERLTQVEPPVSESLRPVEPPPGPVTPTGPFALRWGSNEPQPEPEPGPEPGDSGRAGEPSPPTPPMPPGGAPTVLPSPPTPPMPPGGAPTVLPSPSPSPSSGSDAPFAGFTPPPVTRSSFTPPPNDAQRHPTAPDSAPRGWDERASEPPKSAGYDDELWAALNEPETGTPFPVHPPSTPAPPAHPGVALSLPLTPAPAEPTTTPPPAPAPFPASASAGEPPNEPQGAAPIDDLLAELGNRWAAREAAADAEPAGQPAPTADAASTTDAAPTADAESSAAGVAALGLGFDAADDAAVDEEPTPETGGEAPADAESSIARQVAEAGYFWNLTPDPNAADPNADMSSAAATVNRLRANSPESDPQFEPDSEWQPEPQTEPEQPAAEQHEPAPAASLGAEASDHWEPADEPVESDDHDPLAALFGGAAATPPPTRPAAPLNDPFAELAPLPPAASTAPASVSAVGAGTPFGVPGAPAAPAAGARSAYDVANSARGGSGGSGTGGSSTQGRNSPARILAWIAGSLAAVLVLTGLFFLGTQLGNGTAAPAESPSASATPTPTPEPTAAQPVGVHAWDALFGGECIDPFVGAFEEEFTVVDCAAPHAAQLVYRGVLPGDAAAPFPGEAELASQMNLLCTATGVINLAAVAGMEDLQVQAAYPVTEAQWAKGERHYYCFANRAGGEPLTASIAGPGPAA</sequence>
<dbReference type="Proteomes" id="UP001500506">
    <property type="component" value="Unassembled WGS sequence"/>
</dbReference>
<feature type="compositionally biased region" description="Low complexity" evidence="1">
    <location>
        <begin position="562"/>
        <end position="571"/>
    </location>
</feature>
<protein>
    <recommendedName>
        <fullName evidence="5">Septum formation-related domain-containing protein</fullName>
    </recommendedName>
</protein>
<evidence type="ECO:0000256" key="2">
    <source>
        <dbReference type="SAM" id="Phobius"/>
    </source>
</evidence>
<proteinExistence type="predicted"/>
<feature type="compositionally biased region" description="Pro residues" evidence="1">
    <location>
        <begin position="318"/>
        <end position="330"/>
    </location>
</feature>
<evidence type="ECO:0008006" key="5">
    <source>
        <dbReference type="Google" id="ProtNLM"/>
    </source>
</evidence>
<comment type="caution">
    <text evidence="3">The sequence shown here is derived from an EMBL/GenBank/DDBJ whole genome shotgun (WGS) entry which is preliminary data.</text>
</comment>
<dbReference type="RefSeq" id="WP_232499087.1">
    <property type="nucleotide sequence ID" value="NZ_BAAANH010000003.1"/>
</dbReference>
<feature type="compositionally biased region" description="Low complexity" evidence="1">
    <location>
        <begin position="516"/>
        <end position="537"/>
    </location>
</feature>